<evidence type="ECO:0000256" key="6">
    <source>
        <dbReference type="ARBA" id="ARBA00022630"/>
    </source>
</evidence>
<name>A0A1B3ZGX6_9SPHN</name>
<dbReference type="NCBIfam" id="TIGR00229">
    <property type="entry name" value="sensory_box"/>
    <property type="match status" value="1"/>
</dbReference>
<proteinExistence type="predicted"/>
<dbReference type="InterPro" id="IPR001610">
    <property type="entry name" value="PAC"/>
</dbReference>
<evidence type="ECO:0000256" key="9">
    <source>
        <dbReference type="ARBA" id="ARBA00022737"/>
    </source>
</evidence>
<keyword evidence="14" id="KW-0843">Virulence</keyword>
<keyword evidence="9" id="KW-0677">Repeat</keyword>
<dbReference type="InterPro" id="IPR000700">
    <property type="entry name" value="PAS-assoc_C"/>
</dbReference>
<evidence type="ECO:0000313" key="18">
    <source>
        <dbReference type="EMBL" id="AOH86690.1"/>
    </source>
</evidence>
<dbReference type="CDD" id="cd00130">
    <property type="entry name" value="PAS"/>
    <property type="match status" value="1"/>
</dbReference>
<keyword evidence="10" id="KW-0547">Nucleotide-binding</keyword>
<dbReference type="AlphaFoldDB" id="A0A1B3ZGX6"/>
<evidence type="ECO:0000256" key="13">
    <source>
        <dbReference type="ARBA" id="ARBA00022991"/>
    </source>
</evidence>
<sequence>MLLGGASAGETQDAAAWLAAIVENSDDAILSKTLEGIITSWNPGAARLFGFSAVEAIGQPITIIIPEERRAEETTIIGKIRQGERVEHFQTVRRRKDGTLVDISLTVSPVRDRKGCIIGASKIARDITETRRAAERQMLLLREMNHRIKNLFALTTGLVTLSARGAGSVEQLKADLSERISSLARAHHLTLPEFGADPAANVTTLRALLEAILAPYDEIVASRVEIHGCDVPVGSGALTSLALLFHELATNAAKYGALSPDGGKLAIHVTTEGKSLTLHWLETAPAKLGGAPEREGFGSHLEQASIRGLRGMIERAWRPEGLAIDIRLPLAQLVS</sequence>
<keyword evidence="11 18" id="KW-0418">Kinase</keyword>
<dbReference type="SMART" id="SM00911">
    <property type="entry name" value="HWE_HK"/>
    <property type="match status" value="1"/>
</dbReference>
<dbReference type="GO" id="GO:0004673">
    <property type="term" value="F:protein histidine kinase activity"/>
    <property type="evidence" value="ECO:0007669"/>
    <property type="project" value="UniProtKB-EC"/>
</dbReference>
<dbReference type="Pfam" id="PF00989">
    <property type="entry name" value="PAS"/>
    <property type="match status" value="1"/>
</dbReference>
<dbReference type="GO" id="GO:0005524">
    <property type="term" value="F:ATP binding"/>
    <property type="evidence" value="ECO:0007669"/>
    <property type="project" value="UniProtKB-KW"/>
</dbReference>
<organism evidence="18 19">
    <name type="scientific">Sphingomonas panacis</name>
    <dbReference type="NCBI Taxonomy" id="1560345"/>
    <lineage>
        <taxon>Bacteria</taxon>
        <taxon>Pseudomonadati</taxon>
        <taxon>Pseudomonadota</taxon>
        <taxon>Alphaproteobacteria</taxon>
        <taxon>Sphingomonadales</taxon>
        <taxon>Sphingomonadaceae</taxon>
        <taxon>Sphingomonas</taxon>
    </lineage>
</organism>
<keyword evidence="15" id="KW-0675">Receptor</keyword>
<evidence type="ECO:0000256" key="10">
    <source>
        <dbReference type="ARBA" id="ARBA00022741"/>
    </source>
</evidence>
<dbReference type="KEGG" id="span:AWL63_10585"/>
<dbReference type="InterPro" id="IPR000014">
    <property type="entry name" value="PAS"/>
</dbReference>
<feature type="domain" description="PAC" evidence="17">
    <location>
        <begin position="85"/>
        <end position="139"/>
    </location>
</feature>
<keyword evidence="8" id="KW-0808">Transferase</keyword>
<gene>
    <name evidence="18" type="ORF">AWL63_10585</name>
</gene>
<accession>A0A1B3ZGX6</accession>
<dbReference type="InterPro" id="IPR036890">
    <property type="entry name" value="HATPase_C_sf"/>
</dbReference>
<evidence type="ECO:0000256" key="8">
    <source>
        <dbReference type="ARBA" id="ARBA00022679"/>
    </source>
</evidence>
<keyword evidence="7" id="KW-0288">FMN</keyword>
<keyword evidence="6" id="KW-0285">Flavoprotein</keyword>
<evidence type="ECO:0000256" key="11">
    <source>
        <dbReference type="ARBA" id="ARBA00022777"/>
    </source>
</evidence>
<evidence type="ECO:0000256" key="14">
    <source>
        <dbReference type="ARBA" id="ARBA00023026"/>
    </source>
</evidence>
<dbReference type="GO" id="GO:0009881">
    <property type="term" value="F:photoreceptor activity"/>
    <property type="evidence" value="ECO:0007669"/>
    <property type="project" value="UniProtKB-KW"/>
</dbReference>
<dbReference type="InterPro" id="IPR013767">
    <property type="entry name" value="PAS_fold"/>
</dbReference>
<dbReference type="STRING" id="1560345.AWL63_10585"/>
<evidence type="ECO:0000259" key="17">
    <source>
        <dbReference type="PROSITE" id="PS50113"/>
    </source>
</evidence>
<evidence type="ECO:0000256" key="2">
    <source>
        <dbReference type="ARBA" id="ARBA00012438"/>
    </source>
</evidence>
<dbReference type="Gene3D" id="3.30.565.10">
    <property type="entry name" value="Histidine kinase-like ATPase, C-terminal domain"/>
    <property type="match status" value="1"/>
</dbReference>
<keyword evidence="19" id="KW-1185">Reference proteome</keyword>
<feature type="domain" description="PAS" evidence="16">
    <location>
        <begin position="14"/>
        <end position="83"/>
    </location>
</feature>
<comment type="catalytic activity">
    <reaction evidence="1">
        <text>ATP + protein L-histidine = ADP + protein N-phospho-L-histidine.</text>
        <dbReference type="EC" id="2.7.13.3"/>
    </reaction>
</comment>
<keyword evidence="5" id="KW-0716">Sensory transduction</keyword>
<dbReference type="SUPFAM" id="SSF55785">
    <property type="entry name" value="PYP-like sensor domain (PAS domain)"/>
    <property type="match status" value="1"/>
</dbReference>
<evidence type="ECO:0000256" key="4">
    <source>
        <dbReference type="ARBA" id="ARBA00022553"/>
    </source>
</evidence>
<dbReference type="Gene3D" id="3.30.450.20">
    <property type="entry name" value="PAS domain"/>
    <property type="match status" value="1"/>
</dbReference>
<dbReference type="GO" id="GO:0006355">
    <property type="term" value="P:regulation of DNA-templated transcription"/>
    <property type="evidence" value="ECO:0007669"/>
    <property type="project" value="InterPro"/>
</dbReference>
<dbReference type="PROSITE" id="PS50112">
    <property type="entry name" value="PAS"/>
    <property type="match status" value="1"/>
</dbReference>
<dbReference type="PANTHER" id="PTHR41523:SF8">
    <property type="entry name" value="ETHYLENE RESPONSE SENSOR PROTEIN"/>
    <property type="match status" value="1"/>
</dbReference>
<evidence type="ECO:0000313" key="19">
    <source>
        <dbReference type="Proteomes" id="UP000094256"/>
    </source>
</evidence>
<evidence type="ECO:0000256" key="7">
    <source>
        <dbReference type="ARBA" id="ARBA00022643"/>
    </source>
</evidence>
<evidence type="ECO:0000256" key="3">
    <source>
        <dbReference type="ARBA" id="ARBA00022543"/>
    </source>
</evidence>
<dbReference type="EMBL" id="CP014168">
    <property type="protein sequence ID" value="AOH86690.1"/>
    <property type="molecule type" value="Genomic_DNA"/>
</dbReference>
<evidence type="ECO:0000256" key="15">
    <source>
        <dbReference type="ARBA" id="ARBA00023170"/>
    </source>
</evidence>
<dbReference type="PROSITE" id="PS50113">
    <property type="entry name" value="PAC"/>
    <property type="match status" value="1"/>
</dbReference>
<dbReference type="SMART" id="SM00086">
    <property type="entry name" value="PAC"/>
    <property type="match status" value="1"/>
</dbReference>
<dbReference type="InterPro" id="IPR011102">
    <property type="entry name" value="Sig_transdc_His_kinase_HWE"/>
</dbReference>
<protein>
    <recommendedName>
        <fullName evidence="2">histidine kinase</fullName>
        <ecNumber evidence="2">2.7.13.3</ecNumber>
    </recommendedName>
</protein>
<dbReference type="Proteomes" id="UP000094256">
    <property type="component" value="Chromosome"/>
</dbReference>
<keyword evidence="13" id="KW-0157">Chromophore</keyword>
<keyword evidence="12" id="KW-0067">ATP-binding</keyword>
<keyword evidence="4" id="KW-0597">Phosphoprotein</keyword>
<evidence type="ECO:0000259" key="16">
    <source>
        <dbReference type="PROSITE" id="PS50112"/>
    </source>
</evidence>
<dbReference type="Pfam" id="PF07536">
    <property type="entry name" value="HWE_HK"/>
    <property type="match status" value="1"/>
</dbReference>
<dbReference type="PANTHER" id="PTHR41523">
    <property type="entry name" value="TWO-COMPONENT SYSTEM SENSOR PROTEIN"/>
    <property type="match status" value="1"/>
</dbReference>
<reference evidence="18 19" key="1">
    <citation type="submission" date="2016-01" db="EMBL/GenBank/DDBJ databases">
        <title>Complete genome and mega plasmid sequence of Sphingomonas panacis DCY99 elicits systemic resistance in rice to Xanthomonas oryzae.</title>
        <authorList>
            <person name="Kim Y.J."/>
            <person name="Yang D.C."/>
            <person name="Sing P."/>
        </authorList>
    </citation>
    <scope>NUCLEOTIDE SEQUENCE [LARGE SCALE GENOMIC DNA]</scope>
    <source>
        <strain evidence="18 19">DCY99</strain>
    </source>
</reference>
<keyword evidence="3" id="KW-0600">Photoreceptor protein</keyword>
<evidence type="ECO:0000256" key="12">
    <source>
        <dbReference type="ARBA" id="ARBA00022840"/>
    </source>
</evidence>
<dbReference type="EC" id="2.7.13.3" evidence="2"/>
<dbReference type="InterPro" id="IPR035965">
    <property type="entry name" value="PAS-like_dom_sf"/>
</dbReference>
<dbReference type="SMART" id="SM00091">
    <property type="entry name" value="PAS"/>
    <property type="match status" value="1"/>
</dbReference>
<evidence type="ECO:0000256" key="1">
    <source>
        <dbReference type="ARBA" id="ARBA00000085"/>
    </source>
</evidence>
<evidence type="ECO:0000256" key="5">
    <source>
        <dbReference type="ARBA" id="ARBA00022606"/>
    </source>
</evidence>